<name>A0A2A6C5N2_PRIPA</name>
<proteinExistence type="predicted"/>
<dbReference type="AlphaFoldDB" id="A0A2A6C5N2"/>
<dbReference type="SUPFAM" id="SSF81383">
    <property type="entry name" value="F-box domain"/>
    <property type="match status" value="1"/>
</dbReference>
<evidence type="ECO:0000313" key="2">
    <source>
        <dbReference type="Proteomes" id="UP000005239"/>
    </source>
</evidence>
<sequence>KKERKKERLASGGPCRGLRVRVNDIDQLFLAAAMKHRKLRHISHNLHEVYSEPSNCRAQILWNDYRFTFSMEFHCSLPCCDLLNDQTLTFKYDSVIGDQDYISSLDYDCLNMIFGLLNHDDMDLISQVSQKMRTLGIQARRTTRKKTARELKVYRDSRGDICVKLTGTGIPKRPSDLGRTDGLQFFMRLKNNQSEHNKIITCISYAPTNLYTDKDYNATTKHIPIVKEISCGVYKRIRYLTDRFSISTLHLTSIAIDRKLLSHLTNAFQFDSICKIITDINFEDETDSYDFEKLTKFITSKKPEKLELCTEFFRGRKTESQFIDALIRNNNCRELNNFVRHVYDERWMPIMTLPFYLYDRISKFDTFEFPCFVVDSNRIIKIVLERLDRERPGRLRVRVNDIDQLFLAAAMKHRKLRHISHNLHEVYSEPSNCRAQILWNDYRCNSHC</sequence>
<dbReference type="EnsemblMetazoa" id="PPA26638.1">
    <property type="protein sequence ID" value="PPA26638.1"/>
    <property type="gene ID" value="WBGene00116192"/>
</dbReference>
<protein>
    <submittedName>
        <fullName evidence="1">Uncharacterized protein</fullName>
    </submittedName>
</protein>
<accession>A0A8R1UI76</accession>
<organism evidence="1 2">
    <name type="scientific">Pristionchus pacificus</name>
    <name type="common">Parasitic nematode worm</name>
    <dbReference type="NCBI Taxonomy" id="54126"/>
    <lineage>
        <taxon>Eukaryota</taxon>
        <taxon>Metazoa</taxon>
        <taxon>Ecdysozoa</taxon>
        <taxon>Nematoda</taxon>
        <taxon>Chromadorea</taxon>
        <taxon>Rhabditida</taxon>
        <taxon>Rhabditina</taxon>
        <taxon>Diplogasteromorpha</taxon>
        <taxon>Diplogasteroidea</taxon>
        <taxon>Neodiplogasteridae</taxon>
        <taxon>Pristionchus</taxon>
    </lineage>
</organism>
<reference evidence="1" key="2">
    <citation type="submission" date="2022-06" db="UniProtKB">
        <authorList>
            <consortium name="EnsemblMetazoa"/>
        </authorList>
    </citation>
    <scope>IDENTIFICATION</scope>
    <source>
        <strain evidence="1">PS312</strain>
    </source>
</reference>
<evidence type="ECO:0000313" key="1">
    <source>
        <dbReference type="EnsemblMetazoa" id="PPA26638.1"/>
    </source>
</evidence>
<dbReference type="Proteomes" id="UP000005239">
    <property type="component" value="Unassembled WGS sequence"/>
</dbReference>
<dbReference type="InterPro" id="IPR036047">
    <property type="entry name" value="F-box-like_dom_sf"/>
</dbReference>
<reference evidence="2" key="1">
    <citation type="journal article" date="2008" name="Nat. Genet.">
        <title>The Pristionchus pacificus genome provides a unique perspective on nematode lifestyle and parasitism.</title>
        <authorList>
            <person name="Dieterich C."/>
            <person name="Clifton S.W."/>
            <person name="Schuster L.N."/>
            <person name="Chinwalla A."/>
            <person name="Delehaunty K."/>
            <person name="Dinkelacker I."/>
            <person name="Fulton L."/>
            <person name="Fulton R."/>
            <person name="Godfrey J."/>
            <person name="Minx P."/>
            <person name="Mitreva M."/>
            <person name="Roeseler W."/>
            <person name="Tian H."/>
            <person name="Witte H."/>
            <person name="Yang S.P."/>
            <person name="Wilson R.K."/>
            <person name="Sommer R.J."/>
        </authorList>
    </citation>
    <scope>NUCLEOTIDE SEQUENCE [LARGE SCALE GENOMIC DNA]</scope>
    <source>
        <strain evidence="2">PS312</strain>
    </source>
</reference>
<keyword evidence="2" id="KW-1185">Reference proteome</keyword>
<accession>A0A2A6C5N2</accession>
<gene>
    <name evidence="1" type="primary">WBGene00116192</name>
</gene>